<accession>A0A3N4GU48</accession>
<dbReference type="GO" id="GO:0000160">
    <property type="term" value="P:phosphorelay signal transduction system"/>
    <property type="evidence" value="ECO:0007669"/>
    <property type="project" value="InterPro"/>
</dbReference>
<dbReference type="OrthoDB" id="9808843at2"/>
<keyword evidence="9" id="KW-1185">Reference proteome</keyword>
<dbReference type="InterPro" id="IPR039420">
    <property type="entry name" value="WalR-like"/>
</dbReference>
<dbReference type="AlphaFoldDB" id="A0A3N4GU48"/>
<evidence type="ECO:0000256" key="3">
    <source>
        <dbReference type="ARBA" id="ARBA00023125"/>
    </source>
</evidence>
<protein>
    <submittedName>
        <fullName evidence="8">DNA-binding response regulator</fullName>
    </submittedName>
</protein>
<reference evidence="8 9" key="1">
    <citation type="submission" date="2018-11" db="EMBL/GenBank/DDBJ databases">
        <title>Draft genome sequence of Gordonia sp. RS15-1S isolated from rice stems.</title>
        <authorList>
            <person name="Muangham S."/>
        </authorList>
    </citation>
    <scope>NUCLEOTIDE SEQUENCE [LARGE SCALE GENOMIC DNA]</scope>
    <source>
        <strain evidence="8 9">RS15-1S</strain>
    </source>
</reference>
<dbReference type="PANTHER" id="PTHR43214:SF24">
    <property type="entry name" value="TRANSCRIPTIONAL REGULATORY PROTEIN NARL-RELATED"/>
    <property type="match status" value="1"/>
</dbReference>
<dbReference type="Pfam" id="PF00196">
    <property type="entry name" value="GerE"/>
    <property type="match status" value="1"/>
</dbReference>
<keyword evidence="4" id="KW-0804">Transcription</keyword>
<evidence type="ECO:0000313" key="9">
    <source>
        <dbReference type="Proteomes" id="UP000267536"/>
    </source>
</evidence>
<evidence type="ECO:0000256" key="5">
    <source>
        <dbReference type="PROSITE-ProRule" id="PRU00169"/>
    </source>
</evidence>
<dbReference type="SMART" id="SM00448">
    <property type="entry name" value="REC"/>
    <property type="match status" value="1"/>
</dbReference>
<dbReference type="SUPFAM" id="SSF46894">
    <property type="entry name" value="C-terminal effector domain of the bipartite response regulators"/>
    <property type="match status" value="1"/>
</dbReference>
<feature type="domain" description="HTH luxR-type" evidence="6">
    <location>
        <begin position="154"/>
        <end position="219"/>
    </location>
</feature>
<dbReference type="CDD" id="cd06170">
    <property type="entry name" value="LuxR_C_like"/>
    <property type="match status" value="1"/>
</dbReference>
<dbReference type="RefSeq" id="WP_123925284.1">
    <property type="nucleotide sequence ID" value="NZ_JBPSDP010000002.1"/>
</dbReference>
<dbReference type="PROSITE" id="PS50110">
    <property type="entry name" value="RESPONSE_REGULATORY"/>
    <property type="match status" value="1"/>
</dbReference>
<evidence type="ECO:0000313" key="8">
    <source>
        <dbReference type="EMBL" id="RPA66322.1"/>
    </source>
</evidence>
<proteinExistence type="predicted"/>
<dbReference type="Proteomes" id="UP000267536">
    <property type="component" value="Unassembled WGS sequence"/>
</dbReference>
<gene>
    <name evidence="8" type="ORF">EF294_01805</name>
</gene>
<feature type="domain" description="Response regulatory" evidence="7">
    <location>
        <begin position="16"/>
        <end position="135"/>
    </location>
</feature>
<dbReference type="SMART" id="SM00421">
    <property type="entry name" value="HTH_LUXR"/>
    <property type="match status" value="1"/>
</dbReference>
<keyword evidence="1 5" id="KW-0597">Phosphoprotein</keyword>
<sequence>MTPPTARSSPSVPPIRVLITDDHAIVRAGLRALLTESDGIRVVGEAATGEEAIARCTPPAPVPDVVLMDLRLGPGLSGVETTRRLLTLRPAPRVLVVTNHDTDADILAAIEAGASGYLLKDTPPTELIAAVHAAAAGESALSPMVATRLMSRMRTPADAVLTAREIDVLVEVAAGHSNREIAKRLLLSEMTVKSHLVHIFSKLGVRSRTAAVDRARRDGLIG</sequence>
<keyword evidence="3 8" id="KW-0238">DNA-binding</keyword>
<dbReference type="PRINTS" id="PR00038">
    <property type="entry name" value="HTHLUXR"/>
</dbReference>
<dbReference type="GO" id="GO:0006355">
    <property type="term" value="P:regulation of DNA-templated transcription"/>
    <property type="evidence" value="ECO:0007669"/>
    <property type="project" value="InterPro"/>
</dbReference>
<dbReference type="Gene3D" id="3.40.50.2300">
    <property type="match status" value="1"/>
</dbReference>
<evidence type="ECO:0000259" key="7">
    <source>
        <dbReference type="PROSITE" id="PS50110"/>
    </source>
</evidence>
<comment type="caution">
    <text evidence="8">The sequence shown here is derived from an EMBL/GenBank/DDBJ whole genome shotgun (WGS) entry which is preliminary data.</text>
</comment>
<keyword evidence="2" id="KW-0805">Transcription regulation</keyword>
<dbReference type="InterPro" id="IPR001789">
    <property type="entry name" value="Sig_transdc_resp-reg_receiver"/>
</dbReference>
<dbReference type="EMBL" id="RKMH01000001">
    <property type="protein sequence ID" value="RPA66322.1"/>
    <property type="molecule type" value="Genomic_DNA"/>
</dbReference>
<dbReference type="InterPro" id="IPR011006">
    <property type="entry name" value="CheY-like_superfamily"/>
</dbReference>
<dbReference type="InterPro" id="IPR016032">
    <property type="entry name" value="Sig_transdc_resp-reg_C-effctor"/>
</dbReference>
<evidence type="ECO:0000256" key="2">
    <source>
        <dbReference type="ARBA" id="ARBA00023015"/>
    </source>
</evidence>
<dbReference type="SUPFAM" id="SSF52172">
    <property type="entry name" value="CheY-like"/>
    <property type="match status" value="1"/>
</dbReference>
<dbReference type="InterPro" id="IPR000792">
    <property type="entry name" value="Tscrpt_reg_LuxR_C"/>
</dbReference>
<dbReference type="PROSITE" id="PS50043">
    <property type="entry name" value="HTH_LUXR_2"/>
    <property type="match status" value="1"/>
</dbReference>
<evidence type="ECO:0000256" key="4">
    <source>
        <dbReference type="ARBA" id="ARBA00023163"/>
    </source>
</evidence>
<evidence type="ECO:0000256" key="1">
    <source>
        <dbReference type="ARBA" id="ARBA00022553"/>
    </source>
</evidence>
<organism evidence="8 9">
    <name type="scientific">Gordonia oryzae</name>
    <dbReference type="NCBI Taxonomy" id="2487349"/>
    <lineage>
        <taxon>Bacteria</taxon>
        <taxon>Bacillati</taxon>
        <taxon>Actinomycetota</taxon>
        <taxon>Actinomycetes</taxon>
        <taxon>Mycobacteriales</taxon>
        <taxon>Gordoniaceae</taxon>
        <taxon>Gordonia</taxon>
    </lineage>
</organism>
<name>A0A3N4GU48_9ACTN</name>
<dbReference type="PROSITE" id="PS00622">
    <property type="entry name" value="HTH_LUXR_1"/>
    <property type="match status" value="1"/>
</dbReference>
<dbReference type="Pfam" id="PF00072">
    <property type="entry name" value="Response_reg"/>
    <property type="match status" value="1"/>
</dbReference>
<dbReference type="GO" id="GO:0003677">
    <property type="term" value="F:DNA binding"/>
    <property type="evidence" value="ECO:0007669"/>
    <property type="project" value="UniProtKB-KW"/>
</dbReference>
<feature type="modified residue" description="4-aspartylphosphate" evidence="5">
    <location>
        <position position="69"/>
    </location>
</feature>
<dbReference type="InterPro" id="IPR058245">
    <property type="entry name" value="NreC/VraR/RcsB-like_REC"/>
</dbReference>
<dbReference type="CDD" id="cd17535">
    <property type="entry name" value="REC_NarL-like"/>
    <property type="match status" value="1"/>
</dbReference>
<evidence type="ECO:0000259" key="6">
    <source>
        <dbReference type="PROSITE" id="PS50043"/>
    </source>
</evidence>
<dbReference type="PANTHER" id="PTHR43214">
    <property type="entry name" value="TWO-COMPONENT RESPONSE REGULATOR"/>
    <property type="match status" value="1"/>
</dbReference>